<dbReference type="RefSeq" id="XP_041227910.1">
    <property type="nucleotide sequence ID" value="XM_041370718.1"/>
</dbReference>
<feature type="region of interest" description="Disordered" evidence="1">
    <location>
        <begin position="1"/>
        <end position="38"/>
    </location>
</feature>
<evidence type="ECO:0000313" key="3">
    <source>
        <dbReference type="EMBL" id="KAG1902335.1"/>
    </source>
</evidence>
<protein>
    <submittedName>
        <fullName evidence="3">Uncharacterized protein</fullName>
    </submittedName>
</protein>
<evidence type="ECO:0000313" key="4">
    <source>
        <dbReference type="Proteomes" id="UP001195769"/>
    </source>
</evidence>
<evidence type="ECO:0000256" key="1">
    <source>
        <dbReference type="SAM" id="MobiDB-lite"/>
    </source>
</evidence>
<name>A0AAD4E9S3_9AGAM</name>
<reference evidence="3" key="1">
    <citation type="journal article" date="2020" name="New Phytol.">
        <title>Comparative genomics reveals dynamic genome evolution in host specialist ectomycorrhizal fungi.</title>
        <authorList>
            <person name="Lofgren L.A."/>
            <person name="Nguyen N.H."/>
            <person name="Vilgalys R."/>
            <person name="Ruytinx J."/>
            <person name="Liao H.L."/>
            <person name="Branco S."/>
            <person name="Kuo A."/>
            <person name="LaButti K."/>
            <person name="Lipzen A."/>
            <person name="Andreopoulos W."/>
            <person name="Pangilinan J."/>
            <person name="Riley R."/>
            <person name="Hundley H."/>
            <person name="Na H."/>
            <person name="Barry K."/>
            <person name="Grigoriev I.V."/>
            <person name="Stajich J.E."/>
            <person name="Kennedy P.G."/>
        </authorList>
    </citation>
    <scope>NUCLEOTIDE SEQUENCE</scope>
    <source>
        <strain evidence="3">FC203</strain>
    </source>
</reference>
<feature type="compositionally biased region" description="Basic and acidic residues" evidence="1">
    <location>
        <begin position="22"/>
        <end position="38"/>
    </location>
</feature>
<feature type="compositionally biased region" description="Polar residues" evidence="1">
    <location>
        <begin position="1"/>
        <end position="20"/>
    </location>
</feature>
<keyword evidence="2" id="KW-1133">Transmembrane helix</keyword>
<accession>A0AAD4E9S3</accession>
<dbReference type="GeneID" id="64665016"/>
<keyword evidence="4" id="KW-1185">Reference proteome</keyword>
<feature type="transmembrane region" description="Helical" evidence="2">
    <location>
        <begin position="120"/>
        <end position="139"/>
    </location>
</feature>
<organism evidence="3 4">
    <name type="scientific">Suillus fuscotomentosus</name>
    <dbReference type="NCBI Taxonomy" id="1912939"/>
    <lineage>
        <taxon>Eukaryota</taxon>
        <taxon>Fungi</taxon>
        <taxon>Dikarya</taxon>
        <taxon>Basidiomycota</taxon>
        <taxon>Agaricomycotina</taxon>
        <taxon>Agaricomycetes</taxon>
        <taxon>Agaricomycetidae</taxon>
        <taxon>Boletales</taxon>
        <taxon>Suillineae</taxon>
        <taxon>Suillaceae</taxon>
        <taxon>Suillus</taxon>
    </lineage>
</organism>
<feature type="transmembrane region" description="Helical" evidence="2">
    <location>
        <begin position="89"/>
        <end position="108"/>
    </location>
</feature>
<gene>
    <name evidence="3" type="ORF">F5891DRAFT_159816</name>
</gene>
<proteinExistence type="predicted"/>
<evidence type="ECO:0000256" key="2">
    <source>
        <dbReference type="SAM" id="Phobius"/>
    </source>
</evidence>
<sequence>MHSSTTMSASELLLSASNTSVKKREGKDKPEGALETDADVKRQEAKIKRERLVTSLALGVSLPSGLELQPQDRWEAFLVRAERRLRMQLTLSAIILFGSILFIASAHFTQPHPLTSTASYKAFLVTAFVSSGSLVHTICTIPRLRVILQTPSPHLMMCDLHPPLLYAVRSPVDSLSRFVITYKWSEHARHFPA</sequence>
<keyword evidence="2" id="KW-0472">Membrane</keyword>
<dbReference type="Proteomes" id="UP001195769">
    <property type="component" value="Unassembled WGS sequence"/>
</dbReference>
<keyword evidence="2" id="KW-0812">Transmembrane</keyword>
<comment type="caution">
    <text evidence="3">The sequence shown here is derived from an EMBL/GenBank/DDBJ whole genome shotgun (WGS) entry which is preliminary data.</text>
</comment>
<dbReference type="EMBL" id="JABBWK010000017">
    <property type="protein sequence ID" value="KAG1902335.1"/>
    <property type="molecule type" value="Genomic_DNA"/>
</dbReference>
<dbReference type="AlphaFoldDB" id="A0AAD4E9S3"/>